<reference evidence="10 11" key="1">
    <citation type="journal article" date="2016" name="PLoS ONE">
        <title>Sequence Assembly of Yarrowia lipolytica Strain W29/CLIB89 Shows Transposable Element Diversity.</title>
        <authorList>
            <person name="Magnan C."/>
            <person name="Yu J."/>
            <person name="Chang I."/>
            <person name="Jahn E."/>
            <person name="Kanomata Y."/>
            <person name="Wu J."/>
            <person name="Zeller M."/>
            <person name="Oakes M."/>
            <person name="Baldi P."/>
            <person name="Sandmeyer S."/>
        </authorList>
    </citation>
    <scope>NUCLEOTIDE SEQUENCE [LARGE SCALE GENOMIC DNA]</scope>
    <source>
        <strain evidence="11">CLIB89(W29)</strain>
    </source>
</reference>
<dbReference type="RefSeq" id="XP_499766.2">
    <property type="nucleotide sequence ID" value="XM_499766.3"/>
</dbReference>
<organism evidence="10 11">
    <name type="scientific">Yarrowia lipolytica</name>
    <name type="common">Candida lipolytica</name>
    <dbReference type="NCBI Taxonomy" id="4952"/>
    <lineage>
        <taxon>Eukaryota</taxon>
        <taxon>Fungi</taxon>
        <taxon>Dikarya</taxon>
        <taxon>Ascomycota</taxon>
        <taxon>Saccharomycotina</taxon>
        <taxon>Dipodascomycetes</taxon>
        <taxon>Dipodascales</taxon>
        <taxon>Dipodascales incertae sedis</taxon>
        <taxon>Yarrowia</taxon>
    </lineage>
</organism>
<evidence type="ECO:0000259" key="9">
    <source>
        <dbReference type="SMART" id="SM00737"/>
    </source>
</evidence>
<dbReference type="GO" id="GO:0032366">
    <property type="term" value="P:intracellular sterol transport"/>
    <property type="evidence" value="ECO:0007669"/>
    <property type="project" value="InterPro"/>
</dbReference>
<evidence type="ECO:0000313" key="11">
    <source>
        <dbReference type="Proteomes" id="UP000182444"/>
    </source>
</evidence>
<dbReference type="PANTHER" id="PTHR11306">
    <property type="entry name" value="NIEMANN PICK TYPE C2 PROTEIN NPC2-RELATED"/>
    <property type="match status" value="1"/>
</dbReference>
<dbReference type="eggNOG" id="KOG4680">
    <property type="taxonomic scope" value="Eukaryota"/>
</dbReference>
<dbReference type="KEGG" id="yli:2906213"/>
<dbReference type="VEuPathDB" id="FungiDB:YALI1_A05003g"/>
<evidence type="ECO:0000256" key="7">
    <source>
        <dbReference type="ARBA" id="ARBA00023055"/>
    </source>
</evidence>
<name>A0A1D8N3P5_YARLL</name>
<dbReference type="InterPro" id="IPR003172">
    <property type="entry name" value="ML_dom"/>
</dbReference>
<dbReference type="InterPro" id="IPR033917">
    <property type="entry name" value="ML_PG-PI_TP"/>
</dbReference>
<dbReference type="EMBL" id="CP017553">
    <property type="protein sequence ID" value="AOW00266.1"/>
    <property type="molecule type" value="Genomic_DNA"/>
</dbReference>
<dbReference type="PANTHER" id="PTHR11306:SF0">
    <property type="entry name" value="PHOSPHATIDYLGLYCEROL_PHOSPHATIDYLINOSITOL TRANSFER PROTEIN"/>
    <property type="match status" value="1"/>
</dbReference>
<gene>
    <name evidence="10" type="ORF">YALI1_A05003g</name>
</gene>
<dbReference type="CDD" id="cd00917">
    <property type="entry name" value="PG-PI_TP"/>
    <property type="match status" value="1"/>
</dbReference>
<dbReference type="Proteomes" id="UP000182444">
    <property type="component" value="Chromosome 1A"/>
</dbReference>
<evidence type="ECO:0000313" key="10">
    <source>
        <dbReference type="EMBL" id="AOW00266.1"/>
    </source>
</evidence>
<evidence type="ECO:0000256" key="5">
    <source>
        <dbReference type="ARBA" id="ARBA00022448"/>
    </source>
</evidence>
<comment type="subunit">
    <text evidence="3">Monomer.</text>
</comment>
<keyword evidence="6 8" id="KW-0732">Signal</keyword>
<dbReference type="VEuPathDB" id="FungiDB:YALI0_A04895g"/>
<dbReference type="SUPFAM" id="SSF81296">
    <property type="entry name" value="E set domains"/>
    <property type="match status" value="1"/>
</dbReference>
<protein>
    <recommendedName>
        <fullName evidence="4">Phosphatidylglycerol/phosphatidylinositol transfer protein</fullName>
    </recommendedName>
</protein>
<evidence type="ECO:0000256" key="1">
    <source>
        <dbReference type="ARBA" id="ARBA00002053"/>
    </source>
</evidence>
<accession>A0A1D8N3P5</accession>
<keyword evidence="7" id="KW-0445">Lipid transport</keyword>
<feature type="signal peptide" evidence="8">
    <location>
        <begin position="1"/>
        <end position="35"/>
    </location>
</feature>
<feature type="domain" description="MD-2-related lipid-recognition" evidence="9">
    <location>
        <begin position="80"/>
        <end position="201"/>
    </location>
</feature>
<dbReference type="GO" id="GO:0032934">
    <property type="term" value="F:sterol binding"/>
    <property type="evidence" value="ECO:0007669"/>
    <property type="project" value="InterPro"/>
</dbReference>
<proteinExistence type="inferred from homology"/>
<dbReference type="InterPro" id="IPR039670">
    <property type="entry name" value="NPC2-like"/>
</dbReference>
<dbReference type="Gene3D" id="2.60.40.770">
    <property type="match status" value="1"/>
</dbReference>
<evidence type="ECO:0000256" key="8">
    <source>
        <dbReference type="SAM" id="SignalP"/>
    </source>
</evidence>
<feature type="chain" id="PRO_5009110360" description="Phosphatidylglycerol/phosphatidylinositol transfer protein" evidence="8">
    <location>
        <begin position="36"/>
        <end position="207"/>
    </location>
</feature>
<dbReference type="InterPro" id="IPR014756">
    <property type="entry name" value="Ig_E-set"/>
</dbReference>
<dbReference type="SMART" id="SM00737">
    <property type="entry name" value="ML"/>
    <property type="match status" value="1"/>
</dbReference>
<dbReference type="GeneID" id="2906213"/>
<evidence type="ECO:0000256" key="3">
    <source>
        <dbReference type="ARBA" id="ARBA00011245"/>
    </source>
</evidence>
<sequence length="207" mass="22604">MSLFFSSSTTTHHITLHTMKLSILPLIALATAVVASPAPDANSMKLMNQAKDFGMSVAQGGLKDIAKTLDDEDIPGDSPISLCDAEYEQLLEIKHLSIDPNPPAKGQNLTIEASGYLYEDVEEGAYIEVEVRYGYIRLISQTLDLCEQSEQVDWSCPIKAGDLKLNKQIELPNEIPPGKYVAVARAYTVDDDLITCLLTTVTFPASL</sequence>
<comment type="similarity">
    <text evidence="2">Belongs to the NPC2 family.</text>
</comment>
<keyword evidence="5" id="KW-0813">Transport</keyword>
<comment type="function">
    <text evidence="1">Catalyzes the intermembrane transfer of phosphatidylglycerol and phosphatidylinositol.</text>
</comment>
<evidence type="ECO:0000256" key="4">
    <source>
        <dbReference type="ARBA" id="ARBA00016056"/>
    </source>
</evidence>
<dbReference type="Pfam" id="PF02221">
    <property type="entry name" value="E1_DerP2_DerF2"/>
    <property type="match status" value="1"/>
</dbReference>
<evidence type="ECO:0000256" key="6">
    <source>
        <dbReference type="ARBA" id="ARBA00022729"/>
    </source>
</evidence>
<dbReference type="FunFam" id="2.60.40.770:FF:000004">
    <property type="entry name" value="Phosphatidylglycerol/phosphatidylinositol transfer protein"/>
    <property type="match status" value="1"/>
</dbReference>
<dbReference type="AlphaFoldDB" id="A0A1D8N3P5"/>
<evidence type="ECO:0000256" key="2">
    <source>
        <dbReference type="ARBA" id="ARBA00006370"/>
    </source>
</evidence>